<protein>
    <submittedName>
        <fullName evidence="1">Uncharacterized protein</fullName>
    </submittedName>
</protein>
<feature type="non-terminal residue" evidence="1">
    <location>
        <position position="1"/>
    </location>
</feature>
<evidence type="ECO:0000313" key="1">
    <source>
        <dbReference type="EMBL" id="GAF88796.1"/>
    </source>
</evidence>
<sequence>TEKPHSESMNILCCQQWKTKEAVESELAKLSRSLDSLKTIVAAYNVFRYELRRNCTLDQAVFDTKKVGERHESLSLRFSDRKSLEQFARDFGDKTIPTSSKVLASFNLENPEAVQILRDLGRETEMPQALTCPVPDISLLDHFQE</sequence>
<dbReference type="AlphaFoldDB" id="X0TNF4"/>
<proteinExistence type="predicted"/>
<organism evidence="1">
    <name type="scientific">marine sediment metagenome</name>
    <dbReference type="NCBI Taxonomy" id="412755"/>
    <lineage>
        <taxon>unclassified sequences</taxon>
        <taxon>metagenomes</taxon>
        <taxon>ecological metagenomes</taxon>
    </lineage>
</organism>
<comment type="caution">
    <text evidence="1">The sequence shown here is derived from an EMBL/GenBank/DDBJ whole genome shotgun (WGS) entry which is preliminary data.</text>
</comment>
<dbReference type="EMBL" id="BARS01016611">
    <property type="protein sequence ID" value="GAF88796.1"/>
    <property type="molecule type" value="Genomic_DNA"/>
</dbReference>
<gene>
    <name evidence="1" type="ORF">S01H1_27301</name>
</gene>
<accession>X0TNF4</accession>
<name>X0TNF4_9ZZZZ</name>
<reference evidence="1" key="1">
    <citation type="journal article" date="2014" name="Front. Microbiol.">
        <title>High frequency of phylogenetically diverse reductive dehalogenase-homologous genes in deep subseafloor sedimentary metagenomes.</title>
        <authorList>
            <person name="Kawai M."/>
            <person name="Futagami T."/>
            <person name="Toyoda A."/>
            <person name="Takaki Y."/>
            <person name="Nishi S."/>
            <person name="Hori S."/>
            <person name="Arai W."/>
            <person name="Tsubouchi T."/>
            <person name="Morono Y."/>
            <person name="Uchiyama I."/>
            <person name="Ito T."/>
            <person name="Fujiyama A."/>
            <person name="Inagaki F."/>
            <person name="Takami H."/>
        </authorList>
    </citation>
    <scope>NUCLEOTIDE SEQUENCE</scope>
    <source>
        <strain evidence="1">Expedition CK06-06</strain>
    </source>
</reference>